<accession>T1AA53</accession>
<protein>
    <submittedName>
        <fullName evidence="2">Transposase, IS204/IS1001/IS1096/IS1165 family protein</fullName>
    </submittedName>
</protein>
<sequence>SFAGIQRIGIDEKASRRGHKYLSLVVNLDTHKVIFATEGRDGSVLTEFVHALETGGGDRNAVELVTMDMSAAFIAGVEREFPDAEIIFDKFHVIQLLTEAVDEVRRAEQKEVAELKGSRYLFLKNPDNLTRKQQEQLQSLLHVPLKTARAYGLRLQLQEFYENEPSEQALDVWYSRAIRSRLDPMKRVAKTVKRHWHGVLLGATSKLTNAVLEGINSVIQAAKSRARGYRRVQNLINVIFILFYPIDRLLATRYAK</sequence>
<dbReference type="PANTHER" id="PTHR33498:SF1">
    <property type="entry name" value="TRANSPOSASE FOR INSERTION SEQUENCE ELEMENT IS1557"/>
    <property type="match status" value="1"/>
</dbReference>
<comment type="caution">
    <text evidence="2">The sequence shown here is derived from an EMBL/GenBank/DDBJ whole genome shotgun (WGS) entry which is preliminary data.</text>
</comment>
<gene>
    <name evidence="2" type="ORF">B1A_17388</name>
</gene>
<feature type="non-terminal residue" evidence="2">
    <location>
        <position position="1"/>
    </location>
</feature>
<dbReference type="Pfam" id="PF01610">
    <property type="entry name" value="DDE_Tnp_ISL3"/>
    <property type="match status" value="1"/>
</dbReference>
<dbReference type="EMBL" id="AUZX01012785">
    <property type="protein sequence ID" value="EQD37804.1"/>
    <property type="molecule type" value="Genomic_DNA"/>
</dbReference>
<reference evidence="2" key="1">
    <citation type="submission" date="2013-08" db="EMBL/GenBank/DDBJ databases">
        <authorList>
            <person name="Mendez C."/>
            <person name="Richter M."/>
            <person name="Ferrer M."/>
            <person name="Sanchez J."/>
        </authorList>
    </citation>
    <scope>NUCLEOTIDE SEQUENCE</scope>
</reference>
<dbReference type="InterPro" id="IPR002560">
    <property type="entry name" value="Transposase_DDE"/>
</dbReference>
<dbReference type="InterPro" id="IPR047951">
    <property type="entry name" value="Transpos_ISL3"/>
</dbReference>
<dbReference type="PANTHER" id="PTHR33498">
    <property type="entry name" value="TRANSPOSASE FOR INSERTION SEQUENCE ELEMENT IS1557"/>
    <property type="match status" value="1"/>
</dbReference>
<evidence type="ECO:0000313" key="2">
    <source>
        <dbReference type="EMBL" id="EQD37804.1"/>
    </source>
</evidence>
<feature type="domain" description="Transposase IS204/IS1001/IS1096/IS1165 DDE" evidence="1">
    <location>
        <begin position="8"/>
        <end position="238"/>
    </location>
</feature>
<organism evidence="2">
    <name type="scientific">mine drainage metagenome</name>
    <dbReference type="NCBI Taxonomy" id="410659"/>
    <lineage>
        <taxon>unclassified sequences</taxon>
        <taxon>metagenomes</taxon>
        <taxon>ecological metagenomes</taxon>
    </lineage>
</organism>
<proteinExistence type="predicted"/>
<reference evidence="2" key="2">
    <citation type="journal article" date="2014" name="ISME J.">
        <title>Microbial stratification in low pH oxic and suboxic macroscopic growths along an acid mine drainage.</title>
        <authorList>
            <person name="Mendez-Garcia C."/>
            <person name="Mesa V."/>
            <person name="Sprenger R.R."/>
            <person name="Richter M."/>
            <person name="Diez M.S."/>
            <person name="Solano J."/>
            <person name="Bargiela R."/>
            <person name="Golyshina O.V."/>
            <person name="Manteca A."/>
            <person name="Ramos J.L."/>
            <person name="Gallego J.R."/>
            <person name="Llorente I."/>
            <person name="Martins Dos Santos V.A."/>
            <person name="Jensen O.N."/>
            <person name="Pelaez A.I."/>
            <person name="Sanchez J."/>
            <person name="Ferrer M."/>
        </authorList>
    </citation>
    <scope>NUCLEOTIDE SEQUENCE</scope>
</reference>
<name>T1AA53_9ZZZZ</name>
<dbReference type="AlphaFoldDB" id="T1AA53"/>
<dbReference type="NCBIfam" id="NF033550">
    <property type="entry name" value="transpos_ISL3"/>
    <property type="match status" value="1"/>
</dbReference>
<evidence type="ECO:0000259" key="1">
    <source>
        <dbReference type="Pfam" id="PF01610"/>
    </source>
</evidence>